<dbReference type="Pfam" id="PF06808">
    <property type="entry name" value="DctM"/>
    <property type="match status" value="1"/>
</dbReference>
<evidence type="ECO:0000256" key="1">
    <source>
        <dbReference type="SAM" id="Phobius"/>
    </source>
</evidence>
<evidence type="ECO:0000313" key="3">
    <source>
        <dbReference type="EMBL" id="MPN40153.1"/>
    </source>
</evidence>
<dbReference type="InterPro" id="IPR010656">
    <property type="entry name" value="DctM"/>
</dbReference>
<evidence type="ECO:0000259" key="2">
    <source>
        <dbReference type="Pfam" id="PF06808"/>
    </source>
</evidence>
<feature type="transmembrane region" description="Helical" evidence="1">
    <location>
        <begin position="12"/>
        <end position="37"/>
    </location>
</feature>
<comment type="caution">
    <text evidence="3">The sequence shown here is derived from an EMBL/GenBank/DDBJ whole genome shotgun (WGS) entry which is preliminary data.</text>
</comment>
<proteinExistence type="predicted"/>
<protein>
    <recommendedName>
        <fullName evidence="2">TRAP C4-dicarboxylate transport system permease DctM subunit domain-containing protein</fullName>
    </recommendedName>
</protein>
<keyword evidence="1" id="KW-1133">Transmembrane helix</keyword>
<sequence>MWKEYGKEEAGVLALAVAFVTPPVAVNLFVATTMTGISIERIARSAMPFIIGLLIAEIVVGFVPQISMFLL</sequence>
<keyword evidence="1" id="KW-0472">Membrane</keyword>
<feature type="transmembrane region" description="Helical" evidence="1">
    <location>
        <begin position="49"/>
        <end position="70"/>
    </location>
</feature>
<organism evidence="3">
    <name type="scientific">bioreactor metagenome</name>
    <dbReference type="NCBI Taxonomy" id="1076179"/>
    <lineage>
        <taxon>unclassified sequences</taxon>
        <taxon>metagenomes</taxon>
        <taxon>ecological metagenomes</taxon>
    </lineage>
</organism>
<dbReference type="EMBL" id="VSSQ01096378">
    <property type="protein sequence ID" value="MPN40153.1"/>
    <property type="molecule type" value="Genomic_DNA"/>
</dbReference>
<keyword evidence="1" id="KW-0812">Transmembrane</keyword>
<name>A0A645HXW4_9ZZZZ</name>
<reference evidence="3" key="1">
    <citation type="submission" date="2019-08" db="EMBL/GenBank/DDBJ databases">
        <authorList>
            <person name="Kucharzyk K."/>
            <person name="Murdoch R.W."/>
            <person name="Higgins S."/>
            <person name="Loffler F."/>
        </authorList>
    </citation>
    <scope>NUCLEOTIDE SEQUENCE</scope>
</reference>
<gene>
    <name evidence="3" type="ORF">SDC9_187689</name>
</gene>
<dbReference type="AlphaFoldDB" id="A0A645HXW4"/>
<accession>A0A645HXW4</accession>
<feature type="domain" description="TRAP C4-dicarboxylate transport system permease DctM subunit" evidence="2">
    <location>
        <begin position="12"/>
        <end position="66"/>
    </location>
</feature>